<feature type="non-terminal residue" evidence="2">
    <location>
        <position position="49"/>
    </location>
</feature>
<sequence length="49" mass="5641">EKKQRAAAMKKLKSNRPMSDDDEDEDEVDDLDEEAAKELKNFIADAEEE</sequence>
<dbReference type="EMBL" id="CAJOBG010011765">
    <property type="protein sequence ID" value="CAF4285980.1"/>
    <property type="molecule type" value="Genomic_DNA"/>
</dbReference>
<organism evidence="2 3">
    <name type="scientific">Rotaria magnacalcarata</name>
    <dbReference type="NCBI Taxonomy" id="392030"/>
    <lineage>
        <taxon>Eukaryota</taxon>
        <taxon>Metazoa</taxon>
        <taxon>Spiralia</taxon>
        <taxon>Gnathifera</taxon>
        <taxon>Rotifera</taxon>
        <taxon>Eurotatoria</taxon>
        <taxon>Bdelloidea</taxon>
        <taxon>Philodinida</taxon>
        <taxon>Philodinidae</taxon>
        <taxon>Rotaria</taxon>
    </lineage>
</organism>
<name>A0A820H0T0_9BILA</name>
<protein>
    <submittedName>
        <fullName evidence="2">Uncharacterized protein</fullName>
    </submittedName>
</protein>
<feature type="compositionally biased region" description="Acidic residues" evidence="1">
    <location>
        <begin position="20"/>
        <end position="33"/>
    </location>
</feature>
<proteinExistence type="predicted"/>
<feature type="non-terminal residue" evidence="2">
    <location>
        <position position="1"/>
    </location>
</feature>
<reference evidence="2" key="1">
    <citation type="submission" date="2021-02" db="EMBL/GenBank/DDBJ databases">
        <authorList>
            <person name="Nowell W R."/>
        </authorList>
    </citation>
    <scope>NUCLEOTIDE SEQUENCE</scope>
</reference>
<gene>
    <name evidence="2" type="ORF">OVN521_LOCUS30741</name>
</gene>
<evidence type="ECO:0000313" key="2">
    <source>
        <dbReference type="EMBL" id="CAF4285980.1"/>
    </source>
</evidence>
<evidence type="ECO:0000256" key="1">
    <source>
        <dbReference type="SAM" id="MobiDB-lite"/>
    </source>
</evidence>
<comment type="caution">
    <text evidence="2">The sequence shown here is derived from an EMBL/GenBank/DDBJ whole genome shotgun (WGS) entry which is preliminary data.</text>
</comment>
<dbReference type="Proteomes" id="UP000663866">
    <property type="component" value="Unassembled WGS sequence"/>
</dbReference>
<dbReference type="AlphaFoldDB" id="A0A820H0T0"/>
<evidence type="ECO:0000313" key="3">
    <source>
        <dbReference type="Proteomes" id="UP000663866"/>
    </source>
</evidence>
<keyword evidence="3" id="KW-1185">Reference proteome</keyword>
<feature type="compositionally biased region" description="Basic residues" evidence="1">
    <location>
        <begin position="1"/>
        <end position="14"/>
    </location>
</feature>
<feature type="region of interest" description="Disordered" evidence="1">
    <location>
        <begin position="1"/>
        <end position="34"/>
    </location>
</feature>
<accession>A0A820H0T0</accession>